<evidence type="ECO:0000259" key="9">
    <source>
        <dbReference type="Pfam" id="PF01618"/>
    </source>
</evidence>
<evidence type="ECO:0000256" key="3">
    <source>
        <dbReference type="ARBA" id="ARBA00022448"/>
    </source>
</evidence>
<dbReference type="STRING" id="1508404.JMA_24900"/>
<keyword evidence="10" id="KW-0282">Flagellum</keyword>
<dbReference type="InterPro" id="IPR000540">
    <property type="entry name" value="Flag_MotA_CS"/>
</dbReference>
<dbReference type="PANTHER" id="PTHR30433">
    <property type="entry name" value="CHEMOTAXIS PROTEIN MOTA"/>
    <property type="match status" value="1"/>
</dbReference>
<dbReference type="AlphaFoldDB" id="A0A0B5AT01"/>
<dbReference type="GO" id="GO:0006935">
    <property type="term" value="P:chemotaxis"/>
    <property type="evidence" value="ECO:0007669"/>
    <property type="project" value="InterPro"/>
</dbReference>
<dbReference type="Pfam" id="PF01618">
    <property type="entry name" value="MotA_ExbB"/>
    <property type="match status" value="1"/>
</dbReference>
<sequence>MMKRFDALTPIGVIAGVLLIAGAILWNSGSGGFSFFFHLPSLMIVLGGVLAALTVTFPVSELKRVLIVMSQAFKQQPSDMKEVVSLFIRLAEIARREGLLSLERELEEIRDPFMKKGVYLAIDGVESDTITEILEAEIQSLEERHKRNRRMVEKAADYAPAWGMLGTLIGLVLMLQELNDPAAIGPNMAIALLTTFYGVLLANLVFHPIASKLAQKTEKEIFMKQAMIDGVIGVHHGQNPRVLEEQLSVYLSASDRMIPNLTEAKSNGKA</sequence>
<dbReference type="InterPro" id="IPR002898">
    <property type="entry name" value="MotA_ExbB_proton_chnl"/>
</dbReference>
<comment type="subcellular location">
    <subcellularLocation>
        <location evidence="1">Cell membrane</location>
        <topology evidence="1">Multi-pass membrane protein</topology>
    </subcellularLocation>
</comment>
<keyword evidence="10" id="KW-0966">Cell projection</keyword>
<dbReference type="GO" id="GO:0071978">
    <property type="term" value="P:bacterial-type flagellum-dependent swarming motility"/>
    <property type="evidence" value="ECO:0007669"/>
    <property type="project" value="InterPro"/>
</dbReference>
<dbReference type="KEGG" id="jeo:JMA_24900"/>
<feature type="transmembrane region" description="Helical" evidence="8">
    <location>
        <begin position="155"/>
        <end position="176"/>
    </location>
</feature>
<keyword evidence="5 8" id="KW-0812">Transmembrane</keyword>
<feature type="transmembrane region" description="Helical" evidence="8">
    <location>
        <begin position="188"/>
        <end position="206"/>
    </location>
</feature>
<dbReference type="PANTHER" id="PTHR30433:SF2">
    <property type="entry name" value="MOTILITY PROTEIN A"/>
    <property type="match status" value="1"/>
</dbReference>
<reference evidence="10 11" key="1">
    <citation type="submission" date="2014-08" db="EMBL/GenBank/DDBJ databases">
        <title>Complete genome of a marine bacteria Jeotgalibacillus malaysiensis.</title>
        <authorList>
            <person name="Yaakop A.S."/>
            <person name="Chan K.-G."/>
            <person name="Goh K.M."/>
        </authorList>
    </citation>
    <scope>NUCLEOTIDE SEQUENCE [LARGE SCALE GENOMIC DNA]</scope>
    <source>
        <strain evidence="10 11">D5</strain>
    </source>
</reference>
<proteinExistence type="inferred from homology"/>
<dbReference type="PROSITE" id="PS01307">
    <property type="entry name" value="MOTA"/>
    <property type="match status" value="1"/>
</dbReference>
<feature type="domain" description="MotA/TolQ/ExbB proton channel" evidence="9">
    <location>
        <begin position="107"/>
        <end position="221"/>
    </location>
</feature>
<keyword evidence="4" id="KW-1003">Cell membrane</keyword>
<evidence type="ECO:0000256" key="6">
    <source>
        <dbReference type="ARBA" id="ARBA00022989"/>
    </source>
</evidence>
<organism evidence="10 11">
    <name type="scientific">Jeotgalibacillus malaysiensis</name>
    <dbReference type="NCBI Taxonomy" id="1508404"/>
    <lineage>
        <taxon>Bacteria</taxon>
        <taxon>Bacillati</taxon>
        <taxon>Bacillota</taxon>
        <taxon>Bacilli</taxon>
        <taxon>Bacillales</taxon>
        <taxon>Caryophanaceae</taxon>
        <taxon>Jeotgalibacillus</taxon>
    </lineage>
</organism>
<evidence type="ECO:0000313" key="10">
    <source>
        <dbReference type="EMBL" id="AJD91807.1"/>
    </source>
</evidence>
<dbReference type="GO" id="GO:0005886">
    <property type="term" value="C:plasma membrane"/>
    <property type="evidence" value="ECO:0007669"/>
    <property type="project" value="UniProtKB-SubCell"/>
</dbReference>
<dbReference type="InterPro" id="IPR047055">
    <property type="entry name" value="MotA-like"/>
</dbReference>
<evidence type="ECO:0000256" key="1">
    <source>
        <dbReference type="ARBA" id="ARBA00004651"/>
    </source>
</evidence>
<dbReference type="HOGENOM" id="CLU_079895_1_0_9"/>
<evidence type="ECO:0000256" key="8">
    <source>
        <dbReference type="SAM" id="Phobius"/>
    </source>
</evidence>
<keyword evidence="3" id="KW-0813">Transport</keyword>
<protein>
    <submittedName>
        <fullName evidence="10">Flagellar motor protein MotP</fullName>
    </submittedName>
</protein>
<keyword evidence="7 8" id="KW-0472">Membrane</keyword>
<feature type="transmembrane region" description="Helical" evidence="8">
    <location>
        <begin position="7"/>
        <end position="29"/>
    </location>
</feature>
<keyword evidence="11" id="KW-1185">Reference proteome</keyword>
<dbReference type="EMBL" id="CP009416">
    <property type="protein sequence ID" value="AJD91807.1"/>
    <property type="molecule type" value="Genomic_DNA"/>
</dbReference>
<dbReference type="BioCyc" id="JESP1508404:G14D9-11746-MONOMER"/>
<name>A0A0B5AT01_9BACL</name>
<keyword evidence="6 8" id="KW-1133">Transmembrane helix</keyword>
<evidence type="ECO:0000256" key="4">
    <source>
        <dbReference type="ARBA" id="ARBA00022475"/>
    </source>
</evidence>
<dbReference type="Proteomes" id="UP000031449">
    <property type="component" value="Chromosome"/>
</dbReference>
<evidence type="ECO:0000256" key="7">
    <source>
        <dbReference type="ARBA" id="ARBA00023136"/>
    </source>
</evidence>
<accession>A0A0B5AT01</accession>
<evidence type="ECO:0000313" key="11">
    <source>
        <dbReference type="Proteomes" id="UP000031449"/>
    </source>
</evidence>
<comment type="similarity">
    <text evidence="2">Belongs to the MotA family.</text>
</comment>
<keyword evidence="10" id="KW-0969">Cilium</keyword>
<feature type="transmembrane region" description="Helical" evidence="8">
    <location>
        <begin position="35"/>
        <end position="59"/>
    </location>
</feature>
<gene>
    <name evidence="10" type="ORF">JMA_24900</name>
</gene>
<evidence type="ECO:0000256" key="5">
    <source>
        <dbReference type="ARBA" id="ARBA00022692"/>
    </source>
</evidence>
<evidence type="ECO:0000256" key="2">
    <source>
        <dbReference type="ARBA" id="ARBA00008038"/>
    </source>
</evidence>